<dbReference type="PANTHER" id="PTHR11471">
    <property type="entry name" value="TUMOR NECROSIS FACTOR FAMILY MEMBER"/>
    <property type="match status" value="1"/>
</dbReference>
<evidence type="ECO:0000256" key="1">
    <source>
        <dbReference type="ARBA" id="ARBA00004370"/>
    </source>
</evidence>
<feature type="domain" description="THD" evidence="7">
    <location>
        <begin position="128"/>
        <end position="264"/>
    </location>
</feature>
<evidence type="ECO:0000256" key="3">
    <source>
        <dbReference type="ARBA" id="ARBA00022514"/>
    </source>
</evidence>
<dbReference type="InterPro" id="IPR008983">
    <property type="entry name" value="Tumour_necrosis_fac-like_dom"/>
</dbReference>
<gene>
    <name evidence="8" type="ORF">MATL_G00047870</name>
</gene>
<dbReference type="GO" id="GO:0016020">
    <property type="term" value="C:membrane"/>
    <property type="evidence" value="ECO:0007669"/>
    <property type="project" value="UniProtKB-SubCell"/>
</dbReference>
<dbReference type="OrthoDB" id="8667946at2759"/>
<dbReference type="EMBL" id="JAFDVH010000003">
    <property type="protein sequence ID" value="KAG7484295.1"/>
    <property type="molecule type" value="Genomic_DNA"/>
</dbReference>
<evidence type="ECO:0000256" key="6">
    <source>
        <dbReference type="SAM" id="Phobius"/>
    </source>
</evidence>
<dbReference type="GO" id="GO:0005125">
    <property type="term" value="F:cytokine activity"/>
    <property type="evidence" value="ECO:0007669"/>
    <property type="project" value="UniProtKB-KW"/>
</dbReference>
<dbReference type="Proteomes" id="UP001046870">
    <property type="component" value="Chromosome 3"/>
</dbReference>
<evidence type="ECO:0000313" key="9">
    <source>
        <dbReference type="Proteomes" id="UP001046870"/>
    </source>
</evidence>
<name>A0A9D3QFJ2_MEGAT</name>
<comment type="subcellular location">
    <subcellularLocation>
        <location evidence="1">Membrane</location>
    </subcellularLocation>
</comment>
<dbReference type="PANTHER" id="PTHR11471:SF57">
    <property type="entry name" value="CD154"/>
    <property type="match status" value="1"/>
</dbReference>
<evidence type="ECO:0000313" key="8">
    <source>
        <dbReference type="EMBL" id="KAG7484295.1"/>
    </source>
</evidence>
<dbReference type="InterPro" id="IPR006052">
    <property type="entry name" value="TNF_dom"/>
</dbReference>
<evidence type="ECO:0000256" key="5">
    <source>
        <dbReference type="SAM" id="MobiDB-lite"/>
    </source>
</evidence>
<dbReference type="SMART" id="SM00207">
    <property type="entry name" value="TNF"/>
    <property type="match status" value="1"/>
</dbReference>
<keyword evidence="4 6" id="KW-0472">Membrane</keyword>
<keyword evidence="3" id="KW-0202">Cytokine</keyword>
<dbReference type="GO" id="GO:0005615">
    <property type="term" value="C:extracellular space"/>
    <property type="evidence" value="ECO:0007669"/>
    <property type="project" value="UniProtKB-KW"/>
</dbReference>
<keyword evidence="6" id="KW-0812">Transmembrane</keyword>
<organism evidence="8 9">
    <name type="scientific">Megalops atlanticus</name>
    <name type="common">Tarpon</name>
    <name type="synonym">Clupea gigantea</name>
    <dbReference type="NCBI Taxonomy" id="7932"/>
    <lineage>
        <taxon>Eukaryota</taxon>
        <taxon>Metazoa</taxon>
        <taxon>Chordata</taxon>
        <taxon>Craniata</taxon>
        <taxon>Vertebrata</taxon>
        <taxon>Euteleostomi</taxon>
        <taxon>Actinopterygii</taxon>
        <taxon>Neopterygii</taxon>
        <taxon>Teleostei</taxon>
        <taxon>Elopiformes</taxon>
        <taxon>Megalopidae</taxon>
        <taxon>Megalops</taxon>
    </lineage>
</organism>
<feature type="transmembrane region" description="Helical" evidence="6">
    <location>
        <begin position="30"/>
        <end position="54"/>
    </location>
</feature>
<dbReference type="GO" id="GO:0006955">
    <property type="term" value="P:immune response"/>
    <property type="evidence" value="ECO:0007669"/>
    <property type="project" value="InterPro"/>
</dbReference>
<comment type="similarity">
    <text evidence="2">Belongs to the tumor necrosis factor family.</text>
</comment>
<evidence type="ECO:0000256" key="4">
    <source>
        <dbReference type="ARBA" id="ARBA00023136"/>
    </source>
</evidence>
<keyword evidence="9" id="KW-1185">Reference proteome</keyword>
<evidence type="ECO:0000259" key="7">
    <source>
        <dbReference type="PROSITE" id="PS50049"/>
    </source>
</evidence>
<sequence length="268" mass="30080">MINTYESGLTPPPLPPRPGAQRLPPSRAGTHFWCLSLGFVVQTVVIVALFIYLFQRTDAERNESSAFHDDLLLLKRLEECDSNSLDSESLLGCKKVFDKFRRVISMLSQNDGKVESLTAVGPNTDSGALAQMKVEKTDSKSPSQVLHWNHEHSTLRNVVHFPLRGMLRIRIPGDYYVYSQVTFSKMNPKIPLLQTIMRQTGQAKPAEEDVLLKAFCSPTSGDACTSYHGGVFRLEKEQQLYVNVTDRDLVNFDRSATAFGLFLLRPTS</sequence>
<dbReference type="Gene3D" id="2.60.120.40">
    <property type="match status" value="1"/>
</dbReference>
<feature type="region of interest" description="Disordered" evidence="5">
    <location>
        <begin position="1"/>
        <end position="23"/>
    </location>
</feature>
<keyword evidence="6" id="KW-1133">Transmembrane helix</keyword>
<reference evidence="8" key="1">
    <citation type="submission" date="2021-01" db="EMBL/GenBank/DDBJ databases">
        <authorList>
            <person name="Zahm M."/>
            <person name="Roques C."/>
            <person name="Cabau C."/>
            <person name="Klopp C."/>
            <person name="Donnadieu C."/>
            <person name="Jouanno E."/>
            <person name="Lampietro C."/>
            <person name="Louis A."/>
            <person name="Herpin A."/>
            <person name="Echchiki A."/>
            <person name="Berthelot C."/>
            <person name="Parey E."/>
            <person name="Roest-Crollius H."/>
            <person name="Braasch I."/>
            <person name="Postlethwait J."/>
            <person name="Bobe J."/>
            <person name="Montfort J."/>
            <person name="Bouchez O."/>
            <person name="Begum T."/>
            <person name="Mejri S."/>
            <person name="Adams A."/>
            <person name="Chen W.-J."/>
            <person name="Guiguen Y."/>
        </authorList>
    </citation>
    <scope>NUCLEOTIDE SEQUENCE</scope>
    <source>
        <strain evidence="8">YG-15Mar2019-1</strain>
        <tissue evidence="8">Brain</tissue>
    </source>
</reference>
<dbReference type="PROSITE" id="PS50049">
    <property type="entry name" value="THD_2"/>
    <property type="match status" value="1"/>
</dbReference>
<accession>A0A9D3QFJ2</accession>
<dbReference type="Pfam" id="PF00229">
    <property type="entry name" value="TNF"/>
    <property type="match status" value="1"/>
</dbReference>
<dbReference type="SUPFAM" id="SSF49842">
    <property type="entry name" value="TNF-like"/>
    <property type="match status" value="1"/>
</dbReference>
<dbReference type="GO" id="GO:0005164">
    <property type="term" value="F:tumor necrosis factor receptor binding"/>
    <property type="evidence" value="ECO:0007669"/>
    <property type="project" value="InterPro"/>
</dbReference>
<comment type="caution">
    <text evidence="8">The sequence shown here is derived from an EMBL/GenBank/DDBJ whole genome shotgun (WGS) entry which is preliminary data.</text>
</comment>
<proteinExistence type="inferred from homology"/>
<protein>
    <recommendedName>
        <fullName evidence="7">THD domain-containing protein</fullName>
    </recommendedName>
</protein>
<dbReference type="AlphaFoldDB" id="A0A9D3QFJ2"/>
<evidence type="ECO:0000256" key="2">
    <source>
        <dbReference type="ARBA" id="ARBA00008670"/>
    </source>
</evidence>